<feature type="chain" id="PRO_5016449732" evidence="2">
    <location>
        <begin position="35"/>
        <end position="172"/>
    </location>
</feature>
<evidence type="ECO:0000256" key="2">
    <source>
        <dbReference type="SAM" id="SignalP"/>
    </source>
</evidence>
<dbReference type="AlphaFoldDB" id="A0A317DB68"/>
<name>A0A317DB68_9ACTN</name>
<evidence type="ECO:0000256" key="1">
    <source>
        <dbReference type="SAM" id="MobiDB-lite"/>
    </source>
</evidence>
<dbReference type="Proteomes" id="UP000245410">
    <property type="component" value="Unassembled WGS sequence"/>
</dbReference>
<feature type="region of interest" description="Disordered" evidence="1">
    <location>
        <begin position="122"/>
        <end position="172"/>
    </location>
</feature>
<dbReference type="EMBL" id="QGKR01000123">
    <property type="protein sequence ID" value="PWR11837.1"/>
    <property type="molecule type" value="Genomic_DNA"/>
</dbReference>
<evidence type="ECO:0000313" key="3">
    <source>
        <dbReference type="EMBL" id="PWR11837.1"/>
    </source>
</evidence>
<gene>
    <name evidence="3" type="ORF">DKT68_04560</name>
</gene>
<feature type="signal peptide" evidence="2">
    <location>
        <begin position="1"/>
        <end position="34"/>
    </location>
</feature>
<proteinExistence type="predicted"/>
<feature type="compositionally biased region" description="Polar residues" evidence="1">
    <location>
        <begin position="124"/>
        <end position="138"/>
    </location>
</feature>
<keyword evidence="2" id="KW-0732">Signal</keyword>
<evidence type="ECO:0000313" key="4">
    <source>
        <dbReference type="Proteomes" id="UP000245410"/>
    </source>
</evidence>
<comment type="caution">
    <text evidence="3">The sequence shown here is derived from an EMBL/GenBank/DDBJ whole genome shotgun (WGS) entry which is preliminary data.</text>
</comment>
<reference evidence="3 4" key="1">
    <citation type="submission" date="2018-05" db="EMBL/GenBank/DDBJ databases">
        <title>Micromonospora atacamensis sp. nov., a novel actinobacteria isolated from high altitude Atacama Desert soil.</title>
        <authorList>
            <person name="Carro L."/>
            <person name="Golinska P."/>
            <person name="Klenk H.-P."/>
            <person name="Goodfellow M."/>
        </authorList>
    </citation>
    <scope>NUCLEOTIDE SEQUENCE [LARGE SCALE GENOMIC DNA]</scope>
    <source>
        <strain evidence="3 4">5R2A7</strain>
    </source>
</reference>
<keyword evidence="4" id="KW-1185">Reference proteome</keyword>
<protein>
    <submittedName>
        <fullName evidence="3">Cell wall anchor protein</fullName>
    </submittedName>
</protein>
<sequence>MNPPKSPFRRVAAIAAGALIGLAGVATVATPALAHHSNISGTACETSEDGVYRVQWTVVNSENDLDGTITEVWTPSNTYVVGLPVGRTLPKSTEGKAVGVQYTAKGAALDLKITTEWTRDGRLHTNTATGTAVLDQTCTAEPPATPSPEAPTPTPTVTPSAQPSSPAPTTPA</sequence>
<accession>A0A317DB68</accession>
<feature type="compositionally biased region" description="Pro residues" evidence="1">
    <location>
        <begin position="143"/>
        <end position="156"/>
    </location>
</feature>
<feature type="non-terminal residue" evidence="3">
    <location>
        <position position="172"/>
    </location>
</feature>
<organism evidence="3 4">
    <name type="scientific">Micromonospora acroterricola</name>
    <dbReference type="NCBI Taxonomy" id="2202421"/>
    <lineage>
        <taxon>Bacteria</taxon>
        <taxon>Bacillati</taxon>
        <taxon>Actinomycetota</taxon>
        <taxon>Actinomycetes</taxon>
        <taxon>Micromonosporales</taxon>
        <taxon>Micromonosporaceae</taxon>
        <taxon>Micromonospora</taxon>
    </lineage>
</organism>